<organism evidence="2 3">
    <name type="scientific">Pseudomonas auratipiscis</name>
    <dbReference type="NCBI Taxonomy" id="3115853"/>
    <lineage>
        <taxon>Bacteria</taxon>
        <taxon>Pseudomonadati</taxon>
        <taxon>Pseudomonadota</taxon>
        <taxon>Gammaproteobacteria</taxon>
        <taxon>Pseudomonadales</taxon>
        <taxon>Pseudomonadaceae</taxon>
        <taxon>Pseudomonas</taxon>
    </lineage>
</organism>
<dbReference type="RefSeq" id="WP_136474158.1">
    <property type="nucleotide sequence ID" value="NZ_JAZDCU010000005.1"/>
</dbReference>
<comment type="caution">
    <text evidence="2">The sequence shown here is derived from an EMBL/GenBank/DDBJ whole genome shotgun (WGS) entry which is preliminary data.</text>
</comment>
<evidence type="ECO:0000313" key="2">
    <source>
        <dbReference type="EMBL" id="MEE1866305.1"/>
    </source>
</evidence>
<keyword evidence="1" id="KW-1133">Transmembrane helix</keyword>
<evidence type="ECO:0008006" key="4">
    <source>
        <dbReference type="Google" id="ProtNLM"/>
    </source>
</evidence>
<name>A0AB35WNR7_9PSED</name>
<dbReference type="EMBL" id="JAZDQP010000004">
    <property type="protein sequence ID" value="MEE1866305.1"/>
    <property type="molecule type" value="Genomic_DNA"/>
</dbReference>
<evidence type="ECO:0000256" key="1">
    <source>
        <dbReference type="SAM" id="Phobius"/>
    </source>
</evidence>
<feature type="transmembrane region" description="Helical" evidence="1">
    <location>
        <begin position="7"/>
        <end position="32"/>
    </location>
</feature>
<evidence type="ECO:0000313" key="3">
    <source>
        <dbReference type="Proteomes" id="UP001307839"/>
    </source>
</evidence>
<keyword evidence="3" id="KW-1185">Reference proteome</keyword>
<keyword evidence="1" id="KW-0472">Membrane</keyword>
<reference evidence="2 3" key="1">
    <citation type="submission" date="2024-01" db="EMBL/GenBank/DDBJ databases">
        <title>Unpublished Manusciprt.</title>
        <authorList>
            <person name="Duman M."/>
            <person name="Valdes E.G."/>
            <person name="Ajmi N."/>
            <person name="Altun S."/>
            <person name="Saticioglu I.B."/>
        </authorList>
    </citation>
    <scope>NUCLEOTIDE SEQUENCE [LARGE SCALE GENOMIC DNA]</scope>
    <source>
        <strain evidence="2 3">120P</strain>
    </source>
</reference>
<proteinExistence type="predicted"/>
<keyword evidence="1" id="KW-0812">Transmembrane</keyword>
<accession>A0AB35WNR7</accession>
<gene>
    <name evidence="2" type="ORF">V0R53_07830</name>
</gene>
<dbReference type="AlphaFoldDB" id="A0AB35WNR7"/>
<feature type="transmembrane region" description="Helical" evidence="1">
    <location>
        <begin position="38"/>
        <end position="56"/>
    </location>
</feature>
<dbReference type="Proteomes" id="UP001307839">
    <property type="component" value="Unassembled WGS sequence"/>
</dbReference>
<sequence>MKRKSSGLAAVFGMPTLIALLGSLGLFAALLGDGWWDALAWVGLGLPAWYGLRGFWPVAK</sequence>
<protein>
    <recommendedName>
        <fullName evidence="4">DUF4175 domain-containing protein</fullName>
    </recommendedName>
</protein>